<dbReference type="CDD" id="cd01347">
    <property type="entry name" value="ligand_gated_channel"/>
    <property type="match status" value="1"/>
</dbReference>
<dbReference type="InterPro" id="IPR037066">
    <property type="entry name" value="Plug_dom_sf"/>
</dbReference>
<feature type="domain" description="TonB-dependent receptor-like beta-barrel" evidence="17">
    <location>
        <begin position="251"/>
        <end position="679"/>
    </location>
</feature>
<evidence type="ECO:0000256" key="3">
    <source>
        <dbReference type="ARBA" id="ARBA00022448"/>
    </source>
</evidence>
<keyword evidence="8" id="KW-0408">Iron</keyword>
<reference evidence="19" key="1">
    <citation type="journal article" date="2021" name="Front. Microbiol.">
        <title>Comprehensive Comparative Genomics and Phenotyping of Methylobacterium Species.</title>
        <authorList>
            <person name="Alessa O."/>
            <person name="Ogura Y."/>
            <person name="Fujitani Y."/>
            <person name="Takami H."/>
            <person name="Hayashi T."/>
            <person name="Sahin N."/>
            <person name="Tani A."/>
        </authorList>
    </citation>
    <scope>NUCLEOTIDE SEQUENCE</scope>
    <source>
        <strain evidence="19">KCTC 52305</strain>
    </source>
</reference>
<keyword evidence="5" id="KW-0410">Iron transport</keyword>
<comment type="caution">
    <text evidence="19">The sequence shown here is derived from an EMBL/GenBank/DDBJ whole genome shotgun (WGS) entry which is preliminary data.</text>
</comment>
<dbReference type="PANTHER" id="PTHR32552">
    <property type="entry name" value="FERRICHROME IRON RECEPTOR-RELATED"/>
    <property type="match status" value="1"/>
</dbReference>
<keyword evidence="6 14" id="KW-0812">Transmembrane</keyword>
<evidence type="ECO:0000256" key="7">
    <source>
        <dbReference type="ARBA" id="ARBA00022729"/>
    </source>
</evidence>
<evidence type="ECO:0000256" key="10">
    <source>
        <dbReference type="ARBA" id="ARBA00023077"/>
    </source>
</evidence>
<organism evidence="19 20">
    <name type="scientific">Methylobacterium crusticola</name>
    <dbReference type="NCBI Taxonomy" id="1697972"/>
    <lineage>
        <taxon>Bacteria</taxon>
        <taxon>Pseudomonadati</taxon>
        <taxon>Pseudomonadota</taxon>
        <taxon>Alphaproteobacteria</taxon>
        <taxon>Hyphomicrobiales</taxon>
        <taxon>Methylobacteriaceae</taxon>
        <taxon>Methylobacterium</taxon>
    </lineage>
</organism>
<dbReference type="EMBL" id="BPQH01000008">
    <property type="protein sequence ID" value="GJD50178.1"/>
    <property type="molecule type" value="Genomic_DNA"/>
</dbReference>
<evidence type="ECO:0000259" key="17">
    <source>
        <dbReference type="Pfam" id="PF00593"/>
    </source>
</evidence>
<dbReference type="InterPro" id="IPR039426">
    <property type="entry name" value="TonB-dep_rcpt-like"/>
</dbReference>
<keyword evidence="20" id="KW-1185">Reference proteome</keyword>
<keyword evidence="3 14" id="KW-0813">Transport</keyword>
<dbReference type="Gene3D" id="2.170.130.10">
    <property type="entry name" value="TonB-dependent receptor, plug domain"/>
    <property type="match status" value="1"/>
</dbReference>
<keyword evidence="13 14" id="KW-0998">Cell outer membrane</keyword>
<evidence type="ECO:0000256" key="16">
    <source>
        <dbReference type="RuleBase" id="RU003357"/>
    </source>
</evidence>
<dbReference type="SUPFAM" id="SSF56935">
    <property type="entry name" value="Porins"/>
    <property type="match status" value="1"/>
</dbReference>
<evidence type="ECO:0000256" key="12">
    <source>
        <dbReference type="ARBA" id="ARBA00023170"/>
    </source>
</evidence>
<proteinExistence type="inferred from homology"/>
<dbReference type="NCBIfam" id="TIGR01783">
    <property type="entry name" value="TonB-siderophor"/>
    <property type="match status" value="1"/>
</dbReference>
<comment type="subcellular location">
    <subcellularLocation>
        <location evidence="1 14">Cell outer membrane</location>
        <topology evidence="1 14">Multi-pass membrane protein</topology>
    </subcellularLocation>
</comment>
<feature type="short sequence motif" description="TonB C-terminal box" evidence="15">
    <location>
        <begin position="692"/>
        <end position="709"/>
    </location>
</feature>
<reference evidence="19" key="2">
    <citation type="submission" date="2021-08" db="EMBL/GenBank/DDBJ databases">
        <authorList>
            <person name="Tani A."/>
            <person name="Ola A."/>
            <person name="Ogura Y."/>
            <person name="Katsura K."/>
            <person name="Hayashi T."/>
        </authorList>
    </citation>
    <scope>NUCLEOTIDE SEQUENCE</scope>
    <source>
        <strain evidence="19">KCTC 52305</strain>
    </source>
</reference>
<keyword evidence="7" id="KW-0732">Signal</keyword>
<dbReference type="InterPro" id="IPR000531">
    <property type="entry name" value="Beta-barrel_TonB"/>
</dbReference>
<evidence type="ECO:0000256" key="2">
    <source>
        <dbReference type="ARBA" id="ARBA00009810"/>
    </source>
</evidence>
<evidence type="ECO:0000256" key="6">
    <source>
        <dbReference type="ARBA" id="ARBA00022692"/>
    </source>
</evidence>
<feature type="domain" description="TonB-dependent receptor plug" evidence="18">
    <location>
        <begin position="64"/>
        <end position="169"/>
    </location>
</feature>
<evidence type="ECO:0000256" key="15">
    <source>
        <dbReference type="PROSITE-ProRule" id="PRU10144"/>
    </source>
</evidence>
<dbReference type="PROSITE" id="PS52016">
    <property type="entry name" value="TONB_DEPENDENT_REC_3"/>
    <property type="match status" value="1"/>
</dbReference>
<gene>
    <name evidence="19" type="primary">cntO</name>
    <name evidence="19" type="ORF">OPKNFCMD_2915</name>
</gene>
<dbReference type="Pfam" id="PF00593">
    <property type="entry name" value="TonB_dep_Rec_b-barrel"/>
    <property type="match status" value="1"/>
</dbReference>
<name>A0ABQ4QY45_9HYPH</name>
<evidence type="ECO:0000256" key="14">
    <source>
        <dbReference type="PROSITE-ProRule" id="PRU01360"/>
    </source>
</evidence>
<keyword evidence="9" id="KW-0406">Ion transport</keyword>
<dbReference type="InterPro" id="IPR036942">
    <property type="entry name" value="Beta-barrel_TonB_sf"/>
</dbReference>
<dbReference type="InterPro" id="IPR010105">
    <property type="entry name" value="TonB_sidphr_rcpt"/>
</dbReference>
<evidence type="ECO:0000256" key="5">
    <source>
        <dbReference type="ARBA" id="ARBA00022496"/>
    </source>
</evidence>
<protein>
    <submittedName>
        <fullName evidence="19">Metal-pseudopaline receptor CntO</fullName>
    </submittedName>
</protein>
<evidence type="ECO:0000256" key="11">
    <source>
        <dbReference type="ARBA" id="ARBA00023136"/>
    </source>
</evidence>
<keyword evidence="12 19" id="KW-0675">Receptor</keyword>
<evidence type="ECO:0000256" key="13">
    <source>
        <dbReference type="ARBA" id="ARBA00023237"/>
    </source>
</evidence>
<keyword evidence="11 14" id="KW-0472">Membrane</keyword>
<evidence type="ECO:0000313" key="20">
    <source>
        <dbReference type="Proteomes" id="UP001055167"/>
    </source>
</evidence>
<evidence type="ECO:0000256" key="1">
    <source>
        <dbReference type="ARBA" id="ARBA00004571"/>
    </source>
</evidence>
<dbReference type="InterPro" id="IPR010917">
    <property type="entry name" value="TonB_rcpt_CS"/>
</dbReference>
<evidence type="ECO:0000256" key="9">
    <source>
        <dbReference type="ARBA" id="ARBA00023065"/>
    </source>
</evidence>
<evidence type="ECO:0000256" key="8">
    <source>
        <dbReference type="ARBA" id="ARBA00023004"/>
    </source>
</evidence>
<comment type="similarity">
    <text evidence="2 14 16">Belongs to the TonB-dependent receptor family.</text>
</comment>
<dbReference type="RefSeq" id="WP_128566271.1">
    <property type="nucleotide sequence ID" value="NZ_BPQH01000008.1"/>
</dbReference>
<evidence type="ECO:0000256" key="4">
    <source>
        <dbReference type="ARBA" id="ARBA00022452"/>
    </source>
</evidence>
<accession>A0ABQ4QY45</accession>
<dbReference type="InterPro" id="IPR012910">
    <property type="entry name" value="Plug_dom"/>
</dbReference>
<keyword evidence="10 16" id="KW-0798">TonB box</keyword>
<sequence>MPTLRGPGRSVLATLLLAGIPAESRADDLALDVIEVAGRGREGPPPGLALTTPARSGSRLGLTPMEIPASIDIISGETIRERGQNTVEEAVTQNATGITSIAAPGNGNLAFTSRGFAGSGSVQQLYDGTRLYVGAGTVTFPFDTWSAERIEVLRGPASVLYGEGAIGGIINVVPKKPVFTALNEARAALGSDGVARLALDSGGPVGEAMAYRLNLSGNRADGWVRPDGDFRNLAVSGALTLRAAPDLSITLSHDLGYNEPTRYWGSPLVGDRVPDRIRFSNYNIQDSRIAWLDNWTQLRTEWNPSLDVTVRNVAYRLTSSRHWRDVEQYTYLPASGLIRRDDYIEIRHEQEQVGNRLDVTARTDLLGLRNTVLVGFDVNHVAFRRDSNTPFGGESTVDPFRYAQGPFLNLAGTRTDIRSRLAQASVFAEDRLELSPQLALVAGLRYDAPTLTRVNPLSATGFTKDFDSFSYRVGAVYNPVPDLSLYAQYATAADPLGSLITTSVAQAQFALAKGEQVEAGVKGLFAGGRGEWTLAAYRIVKTDLLVPDPDRPTELAQVGGQSSRGIEAALSFALWENWRIEANTALLQARYDAFAQNLDGALVSFRGNVPVDVPQRVTNVWLSYAFAPGWVARVGVNDVGPIFSDFANTVRRPGYTLLNASLDWQVTPTSRLSLRGYNLTDALYAVSGNTNSWLLGRPRSVEVAYHVTF</sequence>
<keyword evidence="4 14" id="KW-1134">Transmembrane beta strand</keyword>
<dbReference type="Pfam" id="PF07715">
    <property type="entry name" value="Plug"/>
    <property type="match status" value="1"/>
</dbReference>
<evidence type="ECO:0000259" key="18">
    <source>
        <dbReference type="Pfam" id="PF07715"/>
    </source>
</evidence>
<dbReference type="Gene3D" id="2.40.170.20">
    <property type="entry name" value="TonB-dependent receptor, beta-barrel domain"/>
    <property type="match status" value="1"/>
</dbReference>
<dbReference type="PROSITE" id="PS01156">
    <property type="entry name" value="TONB_DEPENDENT_REC_2"/>
    <property type="match status" value="1"/>
</dbReference>
<dbReference type="Proteomes" id="UP001055167">
    <property type="component" value="Unassembled WGS sequence"/>
</dbReference>
<dbReference type="PANTHER" id="PTHR32552:SF84">
    <property type="entry name" value="TONB-DEPENDENT RECEPTOR-RELATED"/>
    <property type="match status" value="1"/>
</dbReference>
<evidence type="ECO:0000313" key="19">
    <source>
        <dbReference type="EMBL" id="GJD50178.1"/>
    </source>
</evidence>